<proteinExistence type="predicted"/>
<dbReference type="SUPFAM" id="SSF51430">
    <property type="entry name" value="NAD(P)-linked oxidoreductase"/>
    <property type="match status" value="1"/>
</dbReference>
<keyword evidence="1" id="KW-0560">Oxidoreductase</keyword>
<dbReference type="Proteomes" id="UP001172645">
    <property type="component" value="Unassembled WGS sequence"/>
</dbReference>
<dbReference type="PRINTS" id="PR00069">
    <property type="entry name" value="ALDKETRDTASE"/>
</dbReference>
<dbReference type="PANTHER" id="PTHR43625">
    <property type="entry name" value="AFLATOXIN B1 ALDEHYDE REDUCTASE"/>
    <property type="match status" value="1"/>
</dbReference>
<name>A0ABT7JS20_9HYPH</name>
<evidence type="ECO:0000256" key="1">
    <source>
        <dbReference type="ARBA" id="ARBA00023002"/>
    </source>
</evidence>
<accession>A0ABT7JS20</accession>
<evidence type="ECO:0000313" key="4">
    <source>
        <dbReference type="Proteomes" id="UP001172645"/>
    </source>
</evidence>
<dbReference type="Gene3D" id="3.20.20.100">
    <property type="entry name" value="NADP-dependent oxidoreductase domain"/>
    <property type="match status" value="1"/>
</dbReference>
<dbReference type="InterPro" id="IPR036812">
    <property type="entry name" value="NAD(P)_OxRdtase_dom_sf"/>
</dbReference>
<dbReference type="InterPro" id="IPR020471">
    <property type="entry name" value="AKR"/>
</dbReference>
<comment type="caution">
    <text evidence="3">The sequence shown here is derived from an EMBL/GenBank/DDBJ whole genome shotgun (WGS) entry which is preliminary data.</text>
</comment>
<dbReference type="PANTHER" id="PTHR43625:SF40">
    <property type="entry name" value="ALDO-KETO REDUCTASE YAKC [NADP(+)]"/>
    <property type="match status" value="1"/>
</dbReference>
<organism evidence="3 4">
    <name type="scientific">Rhizobium mayense</name>
    <dbReference type="NCBI Taxonomy" id="1312184"/>
    <lineage>
        <taxon>Bacteria</taxon>
        <taxon>Pseudomonadati</taxon>
        <taxon>Pseudomonadota</taxon>
        <taxon>Alphaproteobacteria</taxon>
        <taxon>Hyphomicrobiales</taxon>
        <taxon>Rhizobiaceae</taxon>
        <taxon>Rhizobium/Agrobacterium group</taxon>
        <taxon>Rhizobium</taxon>
    </lineage>
</organism>
<dbReference type="RefSeq" id="WP_285868059.1">
    <property type="nucleotide sequence ID" value="NZ_JARFYM010000005.1"/>
</dbReference>
<gene>
    <name evidence="3" type="ORF">PY649_09570</name>
</gene>
<dbReference type="CDD" id="cd19088">
    <property type="entry name" value="AKR_AKR13B1"/>
    <property type="match status" value="1"/>
</dbReference>
<dbReference type="InterPro" id="IPR023210">
    <property type="entry name" value="NADP_OxRdtase_dom"/>
</dbReference>
<sequence length="293" mass="31960">MSDFNAAKSGQFKIGGDLTVNRLGFGAMRITGSGIWGEPEDHDEAVRTLKRLPDLGIDFIDTADSYGPDVSERLIKEALHPYDNKVVIATKGGLTRTGPNLWVPVGRPEYLIQQAHKSLRNLGVEQIDLWQLHRIDPKVPAAEQFDAVKSLLDAKIIRHAGVSEVSVSDIEAASKYFKVVTVQNRYNLVDRTSEDVLDYCAKHNIGFIPWFPLAAGDLAKEGSLLDIIAKKHGAAPSQIALAWVLKRSPVMLPIPGTGKVKHLEENTAAVNITLSDEEFSALDAEGNKAFAAS</sequence>
<dbReference type="Pfam" id="PF00248">
    <property type="entry name" value="Aldo_ket_red"/>
    <property type="match status" value="1"/>
</dbReference>
<evidence type="ECO:0000313" key="3">
    <source>
        <dbReference type="EMBL" id="MDL2399142.1"/>
    </source>
</evidence>
<evidence type="ECO:0000259" key="2">
    <source>
        <dbReference type="Pfam" id="PF00248"/>
    </source>
</evidence>
<protein>
    <submittedName>
        <fullName evidence="3">Aldo/keto reductase</fullName>
    </submittedName>
</protein>
<keyword evidence="4" id="KW-1185">Reference proteome</keyword>
<feature type="domain" description="NADP-dependent oxidoreductase" evidence="2">
    <location>
        <begin position="22"/>
        <end position="284"/>
    </location>
</feature>
<dbReference type="InterPro" id="IPR050791">
    <property type="entry name" value="Aldo-Keto_reductase"/>
</dbReference>
<dbReference type="EMBL" id="JARFYM010000005">
    <property type="protein sequence ID" value="MDL2399142.1"/>
    <property type="molecule type" value="Genomic_DNA"/>
</dbReference>
<reference evidence="3" key="1">
    <citation type="submission" date="2023-06" db="EMBL/GenBank/DDBJ databases">
        <title>Phylogenetic Diversity of Rhizobium strains.</title>
        <authorList>
            <person name="Moura F.T."/>
            <person name="Helene L.C.F."/>
            <person name="Hungria M."/>
        </authorList>
    </citation>
    <scope>NUCLEOTIDE SEQUENCE</scope>
    <source>
        <strain evidence="3">CCGE526</strain>
    </source>
</reference>